<dbReference type="InterPro" id="IPR025748">
    <property type="entry name" value="PrcB_C_dom"/>
</dbReference>
<evidence type="ECO:0000313" key="4">
    <source>
        <dbReference type="Proteomes" id="UP000690515"/>
    </source>
</evidence>
<accession>A0ABS5Z8E3</accession>
<keyword evidence="3" id="KW-0645">Protease</keyword>
<name>A0ABS5Z8E3_9GAMM</name>
<evidence type="ECO:0000259" key="2">
    <source>
        <dbReference type="Pfam" id="PF14343"/>
    </source>
</evidence>
<dbReference type="RefSeq" id="WP_215817726.1">
    <property type="nucleotide sequence ID" value="NZ_JAGSOY010000001.1"/>
</dbReference>
<feature type="domain" description="PrcB C-terminal" evidence="2">
    <location>
        <begin position="89"/>
        <end position="148"/>
    </location>
</feature>
<keyword evidence="1" id="KW-0732">Signal</keyword>
<comment type="caution">
    <text evidence="3">The sequence shown here is derived from an EMBL/GenBank/DDBJ whole genome shotgun (WGS) entry which is preliminary data.</text>
</comment>
<evidence type="ECO:0000313" key="3">
    <source>
        <dbReference type="EMBL" id="MBU2709560.1"/>
    </source>
</evidence>
<keyword evidence="3" id="KW-0378">Hydrolase</keyword>
<sequence length="168" mass="18388">MQPIIKGLTASLFCTLLSLSVAQTASADDERNSTESILPIKVIAKGLHSLQYGKRLEAVRNSAKLQELASLFPYGNNASDEVDFSKYVVIGAFMGSKATGGYNIDVVKAVQKETNNRKYIEVSVKSKVPGPSCIVTMAFTQPAKLVLIPADPRTDIVFKENYQVYHCR</sequence>
<dbReference type="GO" id="GO:0006508">
    <property type="term" value="P:proteolysis"/>
    <property type="evidence" value="ECO:0007669"/>
    <property type="project" value="UniProtKB-KW"/>
</dbReference>
<protein>
    <submittedName>
        <fullName evidence="3">Protease complex subunit PrcB family protein</fullName>
    </submittedName>
</protein>
<reference evidence="3 4" key="1">
    <citation type="submission" date="2021-04" db="EMBL/GenBank/DDBJ databases">
        <authorList>
            <person name="Pira H."/>
            <person name="Risdian C."/>
            <person name="Wink J."/>
        </authorList>
    </citation>
    <scope>NUCLEOTIDE SEQUENCE [LARGE SCALE GENOMIC DNA]</scope>
    <source>
        <strain evidence="3 4">WH53</strain>
    </source>
</reference>
<dbReference type="Proteomes" id="UP000690515">
    <property type="component" value="Unassembled WGS sequence"/>
</dbReference>
<dbReference type="GO" id="GO:0008233">
    <property type="term" value="F:peptidase activity"/>
    <property type="evidence" value="ECO:0007669"/>
    <property type="project" value="UniProtKB-KW"/>
</dbReference>
<evidence type="ECO:0000256" key="1">
    <source>
        <dbReference type="SAM" id="SignalP"/>
    </source>
</evidence>
<feature type="signal peptide" evidence="1">
    <location>
        <begin position="1"/>
        <end position="27"/>
    </location>
</feature>
<dbReference type="EMBL" id="JAGSOY010000001">
    <property type="protein sequence ID" value="MBU2709560.1"/>
    <property type="molecule type" value="Genomic_DNA"/>
</dbReference>
<gene>
    <name evidence="3" type="ORF">KCG35_00650</name>
</gene>
<proteinExistence type="predicted"/>
<feature type="chain" id="PRO_5047487872" evidence="1">
    <location>
        <begin position="28"/>
        <end position="168"/>
    </location>
</feature>
<organism evidence="3 4">
    <name type="scientific">Zooshikella harenae</name>
    <dbReference type="NCBI Taxonomy" id="2827238"/>
    <lineage>
        <taxon>Bacteria</taxon>
        <taxon>Pseudomonadati</taxon>
        <taxon>Pseudomonadota</taxon>
        <taxon>Gammaproteobacteria</taxon>
        <taxon>Oceanospirillales</taxon>
        <taxon>Zooshikellaceae</taxon>
        <taxon>Zooshikella</taxon>
    </lineage>
</organism>
<dbReference type="Pfam" id="PF14343">
    <property type="entry name" value="PrcB_C"/>
    <property type="match status" value="1"/>
</dbReference>
<keyword evidence="4" id="KW-1185">Reference proteome</keyword>